<comment type="caution">
    <text evidence="1">The sequence shown here is derived from an EMBL/GenBank/DDBJ whole genome shotgun (WGS) entry which is preliminary data.</text>
</comment>
<dbReference type="InParanoid" id="K2RXS7"/>
<evidence type="ECO:0000313" key="1">
    <source>
        <dbReference type="EMBL" id="EKG17497.1"/>
    </source>
</evidence>
<evidence type="ECO:0000313" key="2">
    <source>
        <dbReference type="Proteomes" id="UP000007129"/>
    </source>
</evidence>
<sequence>MRCRYWSVASAHEGHVWQQRVEGWIHRTLPIPHIDEQERQQSMEVIKVVFQPHIDLMKALSGHGIFAEHDLRLLPPVPSVVSCVLDDLDDEYTTPGSPCDWSGDLSTQCSTMLTRFKCRHTRSNPR</sequence>
<protein>
    <submittedName>
        <fullName evidence="1">Uncharacterized protein</fullName>
    </submittedName>
</protein>
<accession>K2RXS7</accession>
<reference evidence="1 2" key="1">
    <citation type="journal article" date="2012" name="BMC Genomics">
        <title>Tools to kill: Genome of one of the most destructive plant pathogenic fungi Macrophomina phaseolina.</title>
        <authorList>
            <person name="Islam M.S."/>
            <person name="Haque M.S."/>
            <person name="Islam M.M."/>
            <person name="Emdad E.M."/>
            <person name="Halim A."/>
            <person name="Hossen Q.M.M."/>
            <person name="Hossain M.Z."/>
            <person name="Ahmed B."/>
            <person name="Rahim S."/>
            <person name="Rahman M.S."/>
            <person name="Alam M.M."/>
            <person name="Hou S."/>
            <person name="Wan X."/>
            <person name="Saito J.A."/>
            <person name="Alam M."/>
        </authorList>
    </citation>
    <scope>NUCLEOTIDE SEQUENCE [LARGE SCALE GENOMIC DNA]</scope>
    <source>
        <strain evidence="1 2">MS6</strain>
    </source>
</reference>
<name>K2RXS7_MACPH</name>
<dbReference type="AlphaFoldDB" id="K2RXS7"/>
<organism evidence="1 2">
    <name type="scientific">Macrophomina phaseolina (strain MS6)</name>
    <name type="common">Charcoal rot fungus</name>
    <dbReference type="NCBI Taxonomy" id="1126212"/>
    <lineage>
        <taxon>Eukaryota</taxon>
        <taxon>Fungi</taxon>
        <taxon>Dikarya</taxon>
        <taxon>Ascomycota</taxon>
        <taxon>Pezizomycotina</taxon>
        <taxon>Dothideomycetes</taxon>
        <taxon>Dothideomycetes incertae sedis</taxon>
        <taxon>Botryosphaeriales</taxon>
        <taxon>Botryosphaeriaceae</taxon>
        <taxon>Macrophomina</taxon>
    </lineage>
</organism>
<dbReference type="EMBL" id="AHHD01000239">
    <property type="protein sequence ID" value="EKG17497.1"/>
    <property type="molecule type" value="Genomic_DNA"/>
</dbReference>
<gene>
    <name evidence="1" type="ORF">MPH_05275</name>
</gene>
<proteinExistence type="predicted"/>
<dbReference type="Proteomes" id="UP000007129">
    <property type="component" value="Unassembled WGS sequence"/>
</dbReference>
<dbReference type="VEuPathDB" id="FungiDB:MPH_05275"/>
<dbReference type="HOGENOM" id="CLU_1981997_0_0_1"/>